<organism evidence="2 3">
    <name type="scientific">Ziziphus jujuba</name>
    <name type="common">Chinese jujube</name>
    <name type="synonym">Ziziphus sativa</name>
    <dbReference type="NCBI Taxonomy" id="326968"/>
    <lineage>
        <taxon>Eukaryota</taxon>
        <taxon>Viridiplantae</taxon>
        <taxon>Streptophyta</taxon>
        <taxon>Embryophyta</taxon>
        <taxon>Tracheophyta</taxon>
        <taxon>Spermatophyta</taxon>
        <taxon>Magnoliopsida</taxon>
        <taxon>eudicotyledons</taxon>
        <taxon>Gunneridae</taxon>
        <taxon>Pentapetalae</taxon>
        <taxon>rosids</taxon>
        <taxon>fabids</taxon>
        <taxon>Rosales</taxon>
        <taxon>Rhamnaceae</taxon>
        <taxon>Paliureae</taxon>
        <taxon>Ziziphus</taxon>
    </lineage>
</organism>
<proteinExistence type="predicted"/>
<keyword evidence="1" id="KW-0812">Transmembrane</keyword>
<sequence length="157" mass="18293">MIPGWIVEHQKSTYLVYRWRTEKALDWGPGGGPDLIIDDGGDATFLIHEGITAHPQSRHEVVQPRGSKSVALFSSSRPRLRRFGPDRLLRSWTPFMGHLRSHWRRMGALEQKEMVFSMGSLSRMIKVVLDIFVYIIILYYIIYDKKIKRTLYMFPGN</sequence>
<gene>
    <name evidence="3" type="primary">LOC125424317</name>
</gene>
<reference evidence="3" key="1">
    <citation type="submission" date="2025-08" db="UniProtKB">
        <authorList>
            <consortium name="RefSeq"/>
        </authorList>
    </citation>
    <scope>IDENTIFICATION</scope>
    <source>
        <tissue evidence="3">Seedling</tissue>
    </source>
</reference>
<evidence type="ECO:0000313" key="2">
    <source>
        <dbReference type="Proteomes" id="UP001652623"/>
    </source>
</evidence>
<dbReference type="InterPro" id="IPR042172">
    <property type="entry name" value="Adenosylhomocyst_ase-like_sf"/>
</dbReference>
<keyword evidence="1" id="KW-1133">Transmembrane helix</keyword>
<dbReference type="Gene3D" id="3.40.50.1480">
    <property type="entry name" value="Adenosylhomocysteinase-like"/>
    <property type="match status" value="1"/>
</dbReference>
<feature type="transmembrane region" description="Helical" evidence="1">
    <location>
        <begin position="124"/>
        <end position="143"/>
    </location>
</feature>
<evidence type="ECO:0000313" key="3">
    <source>
        <dbReference type="RefSeq" id="XP_060667221.1"/>
    </source>
</evidence>
<evidence type="ECO:0000256" key="1">
    <source>
        <dbReference type="SAM" id="Phobius"/>
    </source>
</evidence>
<dbReference type="Proteomes" id="UP001652623">
    <property type="component" value="Chromosome 9"/>
</dbReference>
<dbReference type="Pfam" id="PF05221">
    <property type="entry name" value="AdoHcyase"/>
    <property type="match status" value="1"/>
</dbReference>
<protein>
    <submittedName>
        <fullName evidence="3">Uncharacterized protein LOC125424317</fullName>
    </submittedName>
</protein>
<dbReference type="InterPro" id="IPR000043">
    <property type="entry name" value="Adenosylhomocysteinase-like"/>
</dbReference>
<accession>A0ABM3ZRW0</accession>
<keyword evidence="1" id="KW-0472">Membrane</keyword>
<name>A0ABM3ZRW0_ZIZJJ</name>
<dbReference type="RefSeq" id="XP_060667221.1">
    <property type="nucleotide sequence ID" value="XM_060811238.1"/>
</dbReference>
<dbReference type="SUPFAM" id="SSF52283">
    <property type="entry name" value="Formate/glycerate dehydrogenase catalytic domain-like"/>
    <property type="match status" value="1"/>
</dbReference>
<keyword evidence="2" id="KW-1185">Reference proteome</keyword>
<dbReference type="GeneID" id="125424317"/>